<keyword evidence="3" id="KW-1185">Reference proteome</keyword>
<dbReference type="OrthoDB" id="7352421at2"/>
<dbReference type="KEGG" id="iod:EJO50_06125"/>
<dbReference type="InterPro" id="IPR036291">
    <property type="entry name" value="NAD(P)-bd_dom_sf"/>
</dbReference>
<evidence type="ECO:0000313" key="3">
    <source>
        <dbReference type="Proteomes" id="UP000282438"/>
    </source>
</evidence>
<protein>
    <submittedName>
        <fullName evidence="2">NAD-dependent epimerase/dehydratase family protein</fullName>
    </submittedName>
</protein>
<dbReference type="RefSeq" id="WP_125972438.1">
    <property type="nucleotide sequence ID" value="NZ_CP034433.1"/>
</dbReference>
<proteinExistence type="predicted"/>
<dbReference type="AlphaFoldDB" id="A0A3S8ZRG7"/>
<dbReference type="InterPro" id="IPR008030">
    <property type="entry name" value="NmrA-like"/>
</dbReference>
<sequence>MKIAIIGATGYVGSKLLNEALERGHQVSALVQNIARRPLTRP</sequence>
<dbReference type="SUPFAM" id="SSF51735">
    <property type="entry name" value="NAD(P)-binding Rossmann-fold domains"/>
    <property type="match status" value="1"/>
</dbReference>
<reference evidence="2 3" key="1">
    <citation type="submission" date="2018-12" db="EMBL/GenBank/DDBJ databases">
        <title>Complete genome sequence of Iodobacter sp. H11R3.</title>
        <authorList>
            <person name="Bae J.-W."/>
        </authorList>
    </citation>
    <scope>NUCLEOTIDE SEQUENCE [LARGE SCALE GENOMIC DNA]</scope>
    <source>
        <strain evidence="2 3">H11R3</strain>
    </source>
</reference>
<gene>
    <name evidence="2" type="ORF">EJO50_06125</name>
</gene>
<dbReference type="EMBL" id="CP034433">
    <property type="protein sequence ID" value="AZN36090.1"/>
    <property type="molecule type" value="Genomic_DNA"/>
</dbReference>
<feature type="domain" description="NmrA-like" evidence="1">
    <location>
        <begin position="2"/>
        <end position="36"/>
    </location>
</feature>
<evidence type="ECO:0000313" key="2">
    <source>
        <dbReference type="EMBL" id="AZN36090.1"/>
    </source>
</evidence>
<dbReference type="Proteomes" id="UP000282438">
    <property type="component" value="Chromosome"/>
</dbReference>
<accession>A0A3S8ZRG7</accession>
<evidence type="ECO:0000259" key="1">
    <source>
        <dbReference type="Pfam" id="PF05368"/>
    </source>
</evidence>
<name>A0A3S8ZRG7_9NEIS</name>
<organism evidence="2 3">
    <name type="scientific">Iodobacter ciconiae</name>
    <dbReference type="NCBI Taxonomy" id="2496266"/>
    <lineage>
        <taxon>Bacteria</taxon>
        <taxon>Pseudomonadati</taxon>
        <taxon>Pseudomonadota</taxon>
        <taxon>Betaproteobacteria</taxon>
        <taxon>Neisseriales</taxon>
        <taxon>Chitinibacteraceae</taxon>
        <taxon>Iodobacter</taxon>
    </lineage>
</organism>
<dbReference type="Gene3D" id="3.40.50.720">
    <property type="entry name" value="NAD(P)-binding Rossmann-like Domain"/>
    <property type="match status" value="1"/>
</dbReference>
<dbReference type="Pfam" id="PF05368">
    <property type="entry name" value="NmrA"/>
    <property type="match status" value="1"/>
</dbReference>